<dbReference type="InterPro" id="IPR050879">
    <property type="entry name" value="Acyltransferase_3"/>
</dbReference>
<keyword evidence="4" id="KW-0012">Acyltransferase</keyword>
<feature type="domain" description="Acyltransferase 3" evidence="2">
    <location>
        <begin position="11"/>
        <end position="330"/>
    </location>
</feature>
<feature type="transmembrane region" description="Helical" evidence="1">
    <location>
        <begin position="227"/>
        <end position="244"/>
    </location>
</feature>
<comment type="caution">
    <text evidence="4">The sequence shown here is derived from an EMBL/GenBank/DDBJ whole genome shotgun (WGS) entry which is preliminary data.</text>
</comment>
<protein>
    <submittedName>
        <fullName evidence="4">Acyltransferase family protein</fullName>
    </submittedName>
</protein>
<evidence type="ECO:0000259" key="3">
    <source>
        <dbReference type="Pfam" id="PF19040"/>
    </source>
</evidence>
<dbReference type="PANTHER" id="PTHR23028:SF53">
    <property type="entry name" value="ACYL_TRANSF_3 DOMAIN-CONTAINING PROTEIN"/>
    <property type="match status" value="1"/>
</dbReference>
<dbReference type="RefSeq" id="WP_378116812.1">
    <property type="nucleotide sequence ID" value="NZ_JBHRTF010000002.1"/>
</dbReference>
<feature type="transmembrane region" description="Helical" evidence="1">
    <location>
        <begin position="195"/>
        <end position="215"/>
    </location>
</feature>
<keyword evidence="1" id="KW-1133">Transmembrane helix</keyword>
<feature type="transmembrane region" description="Helical" evidence="1">
    <location>
        <begin position="77"/>
        <end position="96"/>
    </location>
</feature>
<dbReference type="Pfam" id="PF01757">
    <property type="entry name" value="Acyl_transf_3"/>
    <property type="match status" value="1"/>
</dbReference>
<keyword evidence="1" id="KW-0472">Membrane</keyword>
<dbReference type="GO" id="GO:0016746">
    <property type="term" value="F:acyltransferase activity"/>
    <property type="evidence" value="ECO:0007669"/>
    <property type="project" value="UniProtKB-KW"/>
</dbReference>
<feature type="transmembrane region" description="Helical" evidence="1">
    <location>
        <begin position="313"/>
        <end position="335"/>
    </location>
</feature>
<evidence type="ECO:0000313" key="4">
    <source>
        <dbReference type="EMBL" id="MFC3114981.1"/>
    </source>
</evidence>
<dbReference type="InterPro" id="IPR002656">
    <property type="entry name" value="Acyl_transf_3_dom"/>
</dbReference>
<feature type="transmembrane region" description="Helical" evidence="1">
    <location>
        <begin position="35"/>
        <end position="56"/>
    </location>
</feature>
<keyword evidence="1" id="KW-0812">Transmembrane</keyword>
<evidence type="ECO:0000259" key="2">
    <source>
        <dbReference type="Pfam" id="PF01757"/>
    </source>
</evidence>
<dbReference type="EMBL" id="JBHRTF010000002">
    <property type="protein sequence ID" value="MFC3114981.1"/>
    <property type="molecule type" value="Genomic_DNA"/>
</dbReference>
<organism evidence="4 5">
    <name type="scientific">Cellvibrio fontiphilus</name>
    <dbReference type="NCBI Taxonomy" id="1815559"/>
    <lineage>
        <taxon>Bacteria</taxon>
        <taxon>Pseudomonadati</taxon>
        <taxon>Pseudomonadota</taxon>
        <taxon>Gammaproteobacteria</taxon>
        <taxon>Cellvibrionales</taxon>
        <taxon>Cellvibrionaceae</taxon>
        <taxon>Cellvibrio</taxon>
    </lineage>
</organism>
<feature type="domain" description="SGNH" evidence="3">
    <location>
        <begin position="413"/>
        <end position="627"/>
    </location>
</feature>
<feature type="transmembrane region" description="Helical" evidence="1">
    <location>
        <begin position="282"/>
        <end position="301"/>
    </location>
</feature>
<proteinExistence type="predicted"/>
<evidence type="ECO:0000313" key="5">
    <source>
        <dbReference type="Proteomes" id="UP001595555"/>
    </source>
</evidence>
<keyword evidence="5" id="KW-1185">Reference proteome</keyword>
<dbReference type="PANTHER" id="PTHR23028">
    <property type="entry name" value="ACETYLTRANSFERASE"/>
    <property type="match status" value="1"/>
</dbReference>
<feature type="transmembrane region" description="Helical" evidence="1">
    <location>
        <begin position="250"/>
        <end position="270"/>
    </location>
</feature>
<feature type="transmembrane region" description="Helical" evidence="1">
    <location>
        <begin position="12"/>
        <end position="29"/>
    </location>
</feature>
<evidence type="ECO:0000256" key="1">
    <source>
        <dbReference type="SAM" id="Phobius"/>
    </source>
</evidence>
<dbReference type="InterPro" id="IPR043968">
    <property type="entry name" value="SGNH"/>
</dbReference>
<accession>A0ABV7FDZ2</accession>
<keyword evidence="4" id="KW-0808">Transferase</keyword>
<feature type="transmembrane region" description="Helical" evidence="1">
    <location>
        <begin position="350"/>
        <end position="369"/>
    </location>
</feature>
<feature type="transmembrane region" description="Helical" evidence="1">
    <location>
        <begin position="163"/>
        <end position="183"/>
    </location>
</feature>
<reference evidence="5" key="1">
    <citation type="journal article" date="2019" name="Int. J. Syst. Evol. Microbiol.">
        <title>The Global Catalogue of Microorganisms (GCM) 10K type strain sequencing project: providing services to taxonomists for standard genome sequencing and annotation.</title>
        <authorList>
            <consortium name="The Broad Institute Genomics Platform"/>
            <consortium name="The Broad Institute Genome Sequencing Center for Infectious Disease"/>
            <person name="Wu L."/>
            <person name="Ma J."/>
        </authorList>
    </citation>
    <scope>NUCLEOTIDE SEQUENCE [LARGE SCALE GENOMIC DNA]</scope>
    <source>
        <strain evidence="5">KCTC 52237</strain>
    </source>
</reference>
<gene>
    <name evidence="4" type="ORF">ACFODX_05365</name>
</gene>
<dbReference type="Pfam" id="PF19040">
    <property type="entry name" value="SGNH"/>
    <property type="match status" value="1"/>
</dbReference>
<name>A0ABV7FDZ2_9GAMM</name>
<dbReference type="Proteomes" id="UP001595555">
    <property type="component" value="Unassembled WGS sequence"/>
</dbReference>
<sequence>MDAKREYLRHVDGLRALAVLIVIFFHFGISGFSGGYVGVDIFFVISGFLITRILIAEIETTGSFSFLNFYKRRIRRLFPALIFILSLSTLAALIIFAPENLVQHGGALASAALSVSNILFWFESGYFDSAAHLKPLLHTWSLSVEEQFYLVWPAFLLLLRNRLNIAIGITLVALISFYLNFHYVKTAEPGFADTLFFWAPFRGFEFAIGAACVLLEKRLELSQFVRNVFAVIGLGLISYSVVTLTDTSVFPYLNALPPCIGTALIILSGGSMASKIIFENKLAVAIGLLSYSLYLAHWPIYSFTRYVLTDVSSFTVISAMLVASFLLALISFFAVERPFRFASSGWQKRWVYPGSLAGLLLLCIFGLTLKFSDGWPWRFSSAPLTASQIEEGKSKRFIDLHSGCNLLVLENTERCHMERPIQILLFGNSHEPDGYNIFNYLYGANAKVNIISFGTVNDCNFIINEQGLSSPVKALDCQRRFETLNNPEFISKLTHVVYSNHTGFEYVARDLWAALAHIQQRNSALKLIVLGSYLETSLGCATIRNKEGSFDACKKPEYINYFKTDERDQSIVPEVKTLEYLYISKFDLLCPDGKLESCLTFANGEPMFYDEHHLSYGFAQYLAKLIASEYQQPLVQLGLPKPLSSE</sequence>